<dbReference type="OrthoDB" id="3364175at2759"/>
<keyword evidence="9" id="KW-1185">Reference proteome</keyword>
<sequence length="766" mass="84915">MGESPDTPKRGPSASRSGDAKPAKRNRITVACTGCRQRKSRCDGIRPKCRSCDEYGLDCVYAHTETLTKFSASKEIVGGLESRVATVEDVLAQLSSRVSNIESQAGDRAASMSGAQHAQPFSVNIALELPNHTAGMRTTVFADEEDSGFFGMHGKLMTSRPSFLIIVIGPTSNIAFTRQVVRTTTVILEHAAAIGNSVSPEATALKSHVVHMDRPASPARILNVYNPNNAIREGTEPFILPPGDTMLQLVNLYFRTTGALYPFIDRNGFMKNLRQLVASGILSVRRSWLGLLNMVFAITKSANSGLGLAFTPEESATKSDVFFQRAMIISDRQIRHGTSLEIVQMLLLASMHSQGTERSMETWTIHGLAVKAAYQLGLHSPDALRQYSPVEREVRKRVWFTCVILDRTLSMTMGRPVSIPESFVRVSLPQVIEDAHSSIFSNDELSEDPASVHFFAATITLYKLMGDVFDVLYGSNVGLGGASDVYDIASHLLQYEQKLVHWQQKLHATTQLIAEEELSRPPADFATAALRIVLTSRFLNLRLLTHRPLLCKYLEIIGSSQVSAQQLITLRQVGANSIRICVQSAELIIKMTHWVLQHTDSQRQLLGSWWSALYYAFNAALVIHSALLIQHQTKYHNQTIPMEELQLSISSLYKAIECLSWLYKGNRMTETCVRYMSALAHQLTLILQLDRSPQTDVVEMLQETLARNPGRNEAAAENGTAHDGFDLFEATDLQLGLELDDFWQHSNVGFSMGFPESGLPGNSFQQ</sequence>
<evidence type="ECO:0000313" key="9">
    <source>
        <dbReference type="Proteomes" id="UP000002668"/>
    </source>
</evidence>
<dbReference type="PANTHER" id="PTHR47424:SF3">
    <property type="entry name" value="REGULATORY PROTEIN GAL4"/>
    <property type="match status" value="1"/>
</dbReference>
<dbReference type="SUPFAM" id="SSF57701">
    <property type="entry name" value="Zn2/Cys6 DNA-binding domain"/>
    <property type="match status" value="1"/>
</dbReference>
<accession>E4ZSZ9</accession>
<name>E4ZSZ9_LEPMJ</name>
<dbReference type="SMART" id="SM00066">
    <property type="entry name" value="GAL4"/>
    <property type="match status" value="1"/>
</dbReference>
<dbReference type="CDD" id="cd12148">
    <property type="entry name" value="fungal_TF_MHR"/>
    <property type="match status" value="1"/>
</dbReference>
<gene>
    <name evidence="8" type="ORF">LEMA_P120780.1</name>
</gene>
<evidence type="ECO:0000256" key="2">
    <source>
        <dbReference type="ARBA" id="ARBA00023015"/>
    </source>
</evidence>
<dbReference type="PANTHER" id="PTHR47424">
    <property type="entry name" value="REGULATORY PROTEIN GAL4"/>
    <property type="match status" value="1"/>
</dbReference>
<dbReference type="EMBL" id="FP929123">
    <property type="protein sequence ID" value="CBX94587.1"/>
    <property type="molecule type" value="Genomic_DNA"/>
</dbReference>
<dbReference type="InterPro" id="IPR001138">
    <property type="entry name" value="Zn2Cys6_DnaBD"/>
</dbReference>
<dbReference type="InterPro" id="IPR007219">
    <property type="entry name" value="XnlR_reg_dom"/>
</dbReference>
<keyword evidence="5" id="KW-0539">Nucleus</keyword>
<dbReference type="GO" id="GO:0000978">
    <property type="term" value="F:RNA polymerase II cis-regulatory region sequence-specific DNA binding"/>
    <property type="evidence" value="ECO:0007669"/>
    <property type="project" value="TreeGrafter"/>
</dbReference>
<evidence type="ECO:0000256" key="5">
    <source>
        <dbReference type="ARBA" id="ARBA00023242"/>
    </source>
</evidence>
<dbReference type="GO" id="GO:0005634">
    <property type="term" value="C:nucleus"/>
    <property type="evidence" value="ECO:0007669"/>
    <property type="project" value="TreeGrafter"/>
</dbReference>
<keyword evidence="2" id="KW-0805">Transcription regulation</keyword>
<evidence type="ECO:0000259" key="7">
    <source>
        <dbReference type="PROSITE" id="PS50048"/>
    </source>
</evidence>
<evidence type="ECO:0000256" key="1">
    <source>
        <dbReference type="ARBA" id="ARBA00022723"/>
    </source>
</evidence>
<keyword evidence="1" id="KW-0479">Metal-binding</keyword>
<dbReference type="InterPro" id="IPR051127">
    <property type="entry name" value="Fungal_SecMet_Regulators"/>
</dbReference>
<dbReference type="GO" id="GO:0000435">
    <property type="term" value="P:positive regulation of transcription from RNA polymerase II promoter by galactose"/>
    <property type="evidence" value="ECO:0007669"/>
    <property type="project" value="TreeGrafter"/>
</dbReference>
<dbReference type="Gene3D" id="4.10.240.10">
    <property type="entry name" value="Zn(2)-C6 fungal-type DNA-binding domain"/>
    <property type="match status" value="1"/>
</dbReference>
<dbReference type="GO" id="GO:0006351">
    <property type="term" value="P:DNA-templated transcription"/>
    <property type="evidence" value="ECO:0007669"/>
    <property type="project" value="InterPro"/>
</dbReference>
<dbReference type="SMART" id="SM00906">
    <property type="entry name" value="Fungal_trans"/>
    <property type="match status" value="1"/>
</dbReference>
<dbReference type="CDD" id="cd00067">
    <property type="entry name" value="GAL4"/>
    <property type="match status" value="1"/>
</dbReference>
<evidence type="ECO:0000256" key="4">
    <source>
        <dbReference type="ARBA" id="ARBA00023163"/>
    </source>
</evidence>
<feature type="region of interest" description="Disordered" evidence="6">
    <location>
        <begin position="1"/>
        <end position="25"/>
    </location>
</feature>
<reference evidence="9" key="1">
    <citation type="journal article" date="2011" name="Nat. Commun.">
        <title>Effector diversification within compartments of the Leptosphaeria maculans genome affected by Repeat-Induced Point mutations.</title>
        <authorList>
            <person name="Rouxel T."/>
            <person name="Grandaubert J."/>
            <person name="Hane J.K."/>
            <person name="Hoede C."/>
            <person name="van de Wouw A.P."/>
            <person name="Couloux A."/>
            <person name="Dominguez V."/>
            <person name="Anthouard V."/>
            <person name="Bally P."/>
            <person name="Bourras S."/>
            <person name="Cozijnsen A.J."/>
            <person name="Ciuffetti L.M."/>
            <person name="Degrave A."/>
            <person name="Dilmaghani A."/>
            <person name="Duret L."/>
            <person name="Fudal I."/>
            <person name="Goodwin S.B."/>
            <person name="Gout L."/>
            <person name="Glaser N."/>
            <person name="Linglin J."/>
            <person name="Kema G.H.J."/>
            <person name="Lapalu N."/>
            <person name="Lawrence C.B."/>
            <person name="May K."/>
            <person name="Meyer M."/>
            <person name="Ollivier B."/>
            <person name="Poulain J."/>
            <person name="Schoch C.L."/>
            <person name="Simon A."/>
            <person name="Spatafora J.W."/>
            <person name="Stachowiak A."/>
            <person name="Turgeon B.G."/>
            <person name="Tyler B.M."/>
            <person name="Vincent D."/>
            <person name="Weissenbach J."/>
            <person name="Amselem J."/>
            <person name="Quesneville H."/>
            <person name="Oliver R.P."/>
            <person name="Wincker P."/>
            <person name="Balesdent M.-H."/>
            <person name="Howlett B.J."/>
        </authorList>
    </citation>
    <scope>NUCLEOTIDE SEQUENCE [LARGE SCALE GENOMIC DNA]</scope>
    <source>
        <strain evidence="9">JN3 / isolate v23.1.3 / race Av1-4-5-6-7-8</strain>
    </source>
</reference>
<dbReference type="GO" id="GO:0008270">
    <property type="term" value="F:zinc ion binding"/>
    <property type="evidence" value="ECO:0007669"/>
    <property type="project" value="InterPro"/>
</dbReference>
<evidence type="ECO:0000313" key="8">
    <source>
        <dbReference type="EMBL" id="CBX94587.1"/>
    </source>
</evidence>
<dbReference type="VEuPathDB" id="FungiDB:LEMA_P120780.1"/>
<dbReference type="Pfam" id="PF04082">
    <property type="entry name" value="Fungal_trans"/>
    <property type="match status" value="1"/>
</dbReference>
<protein>
    <recommendedName>
        <fullName evidence="7">Zn(2)-C6 fungal-type domain-containing protein</fullName>
    </recommendedName>
</protein>
<keyword evidence="3" id="KW-0238">DNA-binding</keyword>
<dbReference type="OMA" id="WTIHGLA"/>
<dbReference type="GO" id="GO:0000981">
    <property type="term" value="F:DNA-binding transcription factor activity, RNA polymerase II-specific"/>
    <property type="evidence" value="ECO:0007669"/>
    <property type="project" value="InterPro"/>
</dbReference>
<keyword evidence="4" id="KW-0804">Transcription</keyword>
<dbReference type="InterPro" id="IPR036864">
    <property type="entry name" value="Zn2-C6_fun-type_DNA-bd_sf"/>
</dbReference>
<dbReference type="Pfam" id="PF00172">
    <property type="entry name" value="Zn_clus"/>
    <property type="match status" value="1"/>
</dbReference>
<evidence type="ECO:0000256" key="6">
    <source>
        <dbReference type="SAM" id="MobiDB-lite"/>
    </source>
</evidence>
<proteinExistence type="predicted"/>
<organism evidence="9">
    <name type="scientific">Leptosphaeria maculans (strain JN3 / isolate v23.1.3 / race Av1-4-5-6-7-8)</name>
    <name type="common">Blackleg fungus</name>
    <name type="synonym">Phoma lingam</name>
    <dbReference type="NCBI Taxonomy" id="985895"/>
    <lineage>
        <taxon>Eukaryota</taxon>
        <taxon>Fungi</taxon>
        <taxon>Dikarya</taxon>
        <taxon>Ascomycota</taxon>
        <taxon>Pezizomycotina</taxon>
        <taxon>Dothideomycetes</taxon>
        <taxon>Pleosporomycetidae</taxon>
        <taxon>Pleosporales</taxon>
        <taxon>Pleosporineae</taxon>
        <taxon>Leptosphaeriaceae</taxon>
        <taxon>Plenodomus</taxon>
        <taxon>Plenodomus lingam/Leptosphaeria maculans species complex</taxon>
    </lineage>
</organism>
<dbReference type="HOGENOM" id="CLU_008511_0_1_1"/>
<dbReference type="STRING" id="985895.E4ZSZ9"/>
<dbReference type="PROSITE" id="PS50048">
    <property type="entry name" value="ZN2_CY6_FUNGAL_2"/>
    <property type="match status" value="1"/>
</dbReference>
<dbReference type="PROSITE" id="PS00463">
    <property type="entry name" value="ZN2_CY6_FUNGAL_1"/>
    <property type="match status" value="1"/>
</dbReference>
<dbReference type="eggNOG" id="ENOG502S0D7">
    <property type="taxonomic scope" value="Eukaryota"/>
</dbReference>
<evidence type="ECO:0000256" key="3">
    <source>
        <dbReference type="ARBA" id="ARBA00023125"/>
    </source>
</evidence>
<dbReference type="InParanoid" id="E4ZSZ9"/>
<dbReference type="AlphaFoldDB" id="E4ZSZ9"/>
<feature type="domain" description="Zn(2)-C6 fungal-type" evidence="7">
    <location>
        <begin position="31"/>
        <end position="61"/>
    </location>
</feature>
<dbReference type="Proteomes" id="UP000002668">
    <property type="component" value="Genome"/>
</dbReference>